<evidence type="ECO:0000313" key="2">
    <source>
        <dbReference type="Proteomes" id="UP000217103"/>
    </source>
</evidence>
<dbReference type="Proteomes" id="UP000217103">
    <property type="component" value="Unassembled WGS sequence"/>
</dbReference>
<dbReference type="EMBL" id="FNKK01000002">
    <property type="protein sequence ID" value="SDR23360.1"/>
    <property type="molecule type" value="Genomic_DNA"/>
</dbReference>
<gene>
    <name evidence="1" type="ORF">SAMN04489764_4304</name>
</gene>
<sequence length="62" mass="6403">MMPSCGDGREVSALRWRKYGLGLIATGLLAVSLGGAHLALSGDDADLSKTANQTQVVRLCSA</sequence>
<proteinExistence type="predicted"/>
<reference evidence="1 2" key="1">
    <citation type="submission" date="2016-10" db="EMBL/GenBank/DDBJ databases">
        <authorList>
            <person name="de Groot N.N."/>
        </authorList>
    </citation>
    <scope>NUCLEOTIDE SEQUENCE [LARGE SCALE GENOMIC DNA]</scope>
    <source>
        <strain evidence="1 2">DSM 43794</strain>
    </source>
</reference>
<evidence type="ECO:0000313" key="1">
    <source>
        <dbReference type="EMBL" id="SDR23360.1"/>
    </source>
</evidence>
<protein>
    <submittedName>
        <fullName evidence="1">Uncharacterized protein</fullName>
    </submittedName>
</protein>
<accession>A0A1H1HD49</accession>
<organism evidence="1 2">
    <name type="scientific">Thermostaphylospora chromogena</name>
    <dbReference type="NCBI Taxonomy" id="35622"/>
    <lineage>
        <taxon>Bacteria</taxon>
        <taxon>Bacillati</taxon>
        <taxon>Actinomycetota</taxon>
        <taxon>Actinomycetes</taxon>
        <taxon>Streptosporangiales</taxon>
        <taxon>Thermomonosporaceae</taxon>
        <taxon>Thermostaphylospora</taxon>
    </lineage>
</organism>
<keyword evidence="2" id="KW-1185">Reference proteome</keyword>
<name>A0A1H1HD49_9ACTN</name>
<dbReference type="AlphaFoldDB" id="A0A1H1HD49"/>